<evidence type="ECO:0000313" key="1">
    <source>
        <dbReference type="Proteomes" id="UP000887574"/>
    </source>
</evidence>
<name>A0A915E9A0_9BILA</name>
<accession>A0A915E9A0</accession>
<dbReference type="AlphaFoldDB" id="A0A915E9A0"/>
<reference evidence="2" key="1">
    <citation type="submission" date="2022-11" db="UniProtKB">
        <authorList>
            <consortium name="WormBaseParasite"/>
        </authorList>
    </citation>
    <scope>IDENTIFICATION</scope>
</reference>
<sequence>MDNNFDNILDSDINCSPTAMATPTNIFPLNQQFSSLNSLFPETSTSNGFLNTAYQQVTCLMSASNSTPASSMLSQLQLPNVSAPTIPLESTHLHQIRRQQIPFSPFKQLPELAKQQ</sequence>
<keyword evidence="1" id="KW-1185">Reference proteome</keyword>
<evidence type="ECO:0000313" key="2">
    <source>
        <dbReference type="WBParaSite" id="jg3904"/>
    </source>
</evidence>
<protein>
    <submittedName>
        <fullName evidence="2">Uncharacterized protein</fullName>
    </submittedName>
</protein>
<dbReference type="WBParaSite" id="jg3904">
    <property type="protein sequence ID" value="jg3904"/>
    <property type="gene ID" value="jg3904"/>
</dbReference>
<organism evidence="1 2">
    <name type="scientific">Ditylenchus dipsaci</name>
    <dbReference type="NCBI Taxonomy" id="166011"/>
    <lineage>
        <taxon>Eukaryota</taxon>
        <taxon>Metazoa</taxon>
        <taxon>Ecdysozoa</taxon>
        <taxon>Nematoda</taxon>
        <taxon>Chromadorea</taxon>
        <taxon>Rhabditida</taxon>
        <taxon>Tylenchina</taxon>
        <taxon>Tylenchomorpha</taxon>
        <taxon>Sphaerularioidea</taxon>
        <taxon>Anguinidae</taxon>
        <taxon>Anguininae</taxon>
        <taxon>Ditylenchus</taxon>
    </lineage>
</organism>
<proteinExistence type="predicted"/>
<dbReference type="Proteomes" id="UP000887574">
    <property type="component" value="Unplaced"/>
</dbReference>